<dbReference type="EMBL" id="JEME01000516">
    <property type="protein sequence ID" value="KYG09908.1"/>
    <property type="molecule type" value="Genomic_DNA"/>
</dbReference>
<comment type="caution">
    <text evidence="1">The sequence shown here is derived from an EMBL/GenBank/DDBJ whole genome shotgun (WGS) entry which is preliminary data.</text>
</comment>
<accession>A0A150TZI0</accession>
<name>A0A150TZI0_SORCE</name>
<protein>
    <recommendedName>
        <fullName evidence="3">PIN domain-containing protein</fullName>
    </recommendedName>
</protein>
<dbReference type="InterPro" id="IPR029060">
    <property type="entry name" value="PIN-like_dom_sf"/>
</dbReference>
<evidence type="ECO:0008006" key="3">
    <source>
        <dbReference type="Google" id="ProtNLM"/>
    </source>
</evidence>
<gene>
    <name evidence="1" type="ORF">BE21_15310</name>
</gene>
<evidence type="ECO:0000313" key="2">
    <source>
        <dbReference type="Proteomes" id="UP000075502"/>
    </source>
</evidence>
<dbReference type="AlphaFoldDB" id="A0A150TZI0"/>
<dbReference type="SUPFAM" id="SSF88723">
    <property type="entry name" value="PIN domain-like"/>
    <property type="match status" value="1"/>
</dbReference>
<proteinExistence type="predicted"/>
<dbReference type="Gene3D" id="3.40.50.1010">
    <property type="entry name" value="5'-nuclease"/>
    <property type="match status" value="1"/>
</dbReference>
<reference evidence="1 2" key="1">
    <citation type="submission" date="2014-02" db="EMBL/GenBank/DDBJ databases">
        <title>The small core and large imbalanced accessory genome model reveals a collaborative survival strategy of Sorangium cellulosum strains in nature.</title>
        <authorList>
            <person name="Han K."/>
            <person name="Peng R."/>
            <person name="Blom J."/>
            <person name="Li Y.-Z."/>
        </authorList>
    </citation>
    <scope>NUCLEOTIDE SEQUENCE [LARGE SCALE GENOMIC DNA]</scope>
    <source>
        <strain evidence="1 2">So0007-03</strain>
    </source>
</reference>
<sequence>MLKLAVLPKPLYFRRAEEVEFYETFFSAVRDWAPLSADLSAHPFALASQHGLAGMDTLHVAAALTLGAEEMVTTSSSRRATPRWIPARLVVRQVLL</sequence>
<dbReference type="Proteomes" id="UP000075502">
    <property type="component" value="Unassembled WGS sequence"/>
</dbReference>
<organism evidence="1 2">
    <name type="scientific">Sorangium cellulosum</name>
    <name type="common">Polyangium cellulosum</name>
    <dbReference type="NCBI Taxonomy" id="56"/>
    <lineage>
        <taxon>Bacteria</taxon>
        <taxon>Pseudomonadati</taxon>
        <taxon>Myxococcota</taxon>
        <taxon>Polyangia</taxon>
        <taxon>Polyangiales</taxon>
        <taxon>Polyangiaceae</taxon>
        <taxon>Sorangium</taxon>
    </lineage>
</organism>
<evidence type="ECO:0000313" key="1">
    <source>
        <dbReference type="EMBL" id="KYG09908.1"/>
    </source>
</evidence>